<gene>
    <name evidence="1" type="ORF">BpHYR1_041058</name>
</gene>
<reference evidence="1 2" key="1">
    <citation type="journal article" date="2018" name="Sci. Rep.">
        <title>Genomic signatures of local adaptation to the degree of environmental predictability in rotifers.</title>
        <authorList>
            <person name="Franch-Gras L."/>
            <person name="Hahn C."/>
            <person name="Garcia-Roger E.M."/>
            <person name="Carmona M.J."/>
            <person name="Serra M."/>
            <person name="Gomez A."/>
        </authorList>
    </citation>
    <scope>NUCLEOTIDE SEQUENCE [LARGE SCALE GENOMIC DNA]</scope>
    <source>
        <strain evidence="1">HYR1</strain>
    </source>
</reference>
<proteinExistence type="predicted"/>
<protein>
    <submittedName>
        <fullName evidence="1">Uncharacterized protein</fullName>
    </submittedName>
</protein>
<name>A0A3M7Q642_BRAPC</name>
<accession>A0A3M7Q642</accession>
<evidence type="ECO:0000313" key="1">
    <source>
        <dbReference type="EMBL" id="RNA06408.1"/>
    </source>
</evidence>
<comment type="caution">
    <text evidence="1">The sequence shown here is derived from an EMBL/GenBank/DDBJ whole genome shotgun (WGS) entry which is preliminary data.</text>
</comment>
<sequence length="89" mass="10273">MGVQVFDCLKTNRAAASSSQLVKLVFVLDCFNSDRSSSYGRTGRLVLIVRTDWKTGLFRRKRGLSNGLDRPLWTGLFRTPSQHYFRWMV</sequence>
<dbReference type="AlphaFoldDB" id="A0A3M7Q642"/>
<evidence type="ECO:0000313" key="2">
    <source>
        <dbReference type="Proteomes" id="UP000276133"/>
    </source>
</evidence>
<dbReference type="Proteomes" id="UP000276133">
    <property type="component" value="Unassembled WGS sequence"/>
</dbReference>
<organism evidence="1 2">
    <name type="scientific">Brachionus plicatilis</name>
    <name type="common">Marine rotifer</name>
    <name type="synonym">Brachionus muelleri</name>
    <dbReference type="NCBI Taxonomy" id="10195"/>
    <lineage>
        <taxon>Eukaryota</taxon>
        <taxon>Metazoa</taxon>
        <taxon>Spiralia</taxon>
        <taxon>Gnathifera</taxon>
        <taxon>Rotifera</taxon>
        <taxon>Eurotatoria</taxon>
        <taxon>Monogononta</taxon>
        <taxon>Pseudotrocha</taxon>
        <taxon>Ploima</taxon>
        <taxon>Brachionidae</taxon>
        <taxon>Brachionus</taxon>
    </lineage>
</organism>
<dbReference type="EMBL" id="REGN01007403">
    <property type="protein sequence ID" value="RNA06408.1"/>
    <property type="molecule type" value="Genomic_DNA"/>
</dbReference>
<keyword evidence="2" id="KW-1185">Reference proteome</keyword>